<keyword evidence="4" id="KW-0004">4Fe-4S</keyword>
<dbReference type="GO" id="GO:0046872">
    <property type="term" value="F:metal ion binding"/>
    <property type="evidence" value="ECO:0007669"/>
    <property type="project" value="UniProtKB-KW"/>
</dbReference>
<keyword evidence="5" id="KW-0479">Metal-binding</keyword>
<keyword evidence="11" id="KW-0804">Transcription</keyword>
<comment type="cofactor">
    <cofactor evidence="1">
        <name>[4Fe-4S] cluster</name>
        <dbReference type="ChEBI" id="CHEBI:49883"/>
    </cofactor>
</comment>
<dbReference type="PROSITE" id="PS51674">
    <property type="entry name" value="4FE4S_WBL"/>
    <property type="match status" value="1"/>
</dbReference>
<evidence type="ECO:0000256" key="11">
    <source>
        <dbReference type="ARBA" id="ARBA00023163"/>
    </source>
</evidence>
<dbReference type="OrthoDB" id="3576679at2"/>
<dbReference type="GO" id="GO:0005737">
    <property type="term" value="C:cytoplasm"/>
    <property type="evidence" value="ECO:0007669"/>
    <property type="project" value="UniProtKB-SubCell"/>
</dbReference>
<evidence type="ECO:0000256" key="5">
    <source>
        <dbReference type="ARBA" id="ARBA00022723"/>
    </source>
</evidence>
<evidence type="ECO:0000259" key="12">
    <source>
        <dbReference type="PROSITE" id="PS51674"/>
    </source>
</evidence>
<dbReference type="Pfam" id="PF02467">
    <property type="entry name" value="Whib"/>
    <property type="match status" value="1"/>
</dbReference>
<evidence type="ECO:0000256" key="2">
    <source>
        <dbReference type="ARBA" id="ARBA00004496"/>
    </source>
</evidence>
<keyword evidence="7" id="KW-0411">Iron-sulfur</keyword>
<dbReference type="RefSeq" id="WP_141281722.1">
    <property type="nucleotide sequence ID" value="NZ_BAAARZ010000033.1"/>
</dbReference>
<organism evidence="13 14">
    <name type="scientific">Pseudonocardia hydrocarbonoxydans</name>
    <dbReference type="NCBI Taxonomy" id="76726"/>
    <lineage>
        <taxon>Bacteria</taxon>
        <taxon>Bacillati</taxon>
        <taxon>Actinomycetota</taxon>
        <taxon>Actinomycetes</taxon>
        <taxon>Pseudonocardiales</taxon>
        <taxon>Pseudonocardiaceae</taxon>
        <taxon>Pseudonocardia</taxon>
    </lineage>
</organism>
<protein>
    <recommendedName>
        <fullName evidence="12">4Fe-4S Wbl-type domain-containing protein</fullName>
    </recommendedName>
</protein>
<comment type="caution">
    <text evidence="13">The sequence shown here is derived from an EMBL/GenBank/DDBJ whole genome shotgun (WGS) entry which is preliminary data.</text>
</comment>
<evidence type="ECO:0000256" key="9">
    <source>
        <dbReference type="ARBA" id="ARBA00023125"/>
    </source>
</evidence>
<dbReference type="InterPro" id="IPR034768">
    <property type="entry name" value="4FE4S_WBL"/>
</dbReference>
<evidence type="ECO:0000313" key="14">
    <source>
        <dbReference type="Proteomes" id="UP000320338"/>
    </source>
</evidence>
<evidence type="ECO:0000256" key="7">
    <source>
        <dbReference type="ARBA" id="ARBA00023014"/>
    </source>
</evidence>
<keyword evidence="10" id="KW-1015">Disulfide bond</keyword>
<evidence type="ECO:0000256" key="8">
    <source>
        <dbReference type="ARBA" id="ARBA00023015"/>
    </source>
</evidence>
<keyword evidence="8" id="KW-0805">Transcription regulation</keyword>
<dbReference type="GO" id="GO:0045454">
    <property type="term" value="P:cell redox homeostasis"/>
    <property type="evidence" value="ECO:0007669"/>
    <property type="project" value="TreeGrafter"/>
</dbReference>
<proteinExistence type="inferred from homology"/>
<keyword evidence="9" id="KW-0238">DNA-binding</keyword>
<feature type="domain" description="4Fe-4S Wbl-type" evidence="12">
    <location>
        <begin position="21"/>
        <end position="85"/>
    </location>
</feature>
<comment type="similarity">
    <text evidence="3">Belongs to the WhiB family.</text>
</comment>
<keyword evidence="6" id="KW-0408">Iron</keyword>
<dbReference type="Proteomes" id="UP000320338">
    <property type="component" value="Unassembled WGS sequence"/>
</dbReference>
<comment type="subcellular location">
    <subcellularLocation>
        <location evidence="2">Cytoplasm</location>
    </subcellularLocation>
</comment>
<dbReference type="GO" id="GO:0003677">
    <property type="term" value="F:DNA binding"/>
    <property type="evidence" value="ECO:0007669"/>
    <property type="project" value="UniProtKB-KW"/>
</dbReference>
<dbReference type="InterPro" id="IPR003482">
    <property type="entry name" value="Whib"/>
</dbReference>
<accession>A0A4Y3WUU8</accession>
<reference evidence="13 14" key="1">
    <citation type="submission" date="2019-06" db="EMBL/GenBank/DDBJ databases">
        <title>Whole genome shotgun sequence of Pseudonocardia hydrocarbonoxydans NBRC 14498.</title>
        <authorList>
            <person name="Hosoyama A."/>
            <person name="Uohara A."/>
            <person name="Ohji S."/>
            <person name="Ichikawa N."/>
        </authorList>
    </citation>
    <scope>NUCLEOTIDE SEQUENCE [LARGE SCALE GENOMIC DNA]</scope>
    <source>
        <strain evidence="13 14">NBRC 14498</strain>
    </source>
</reference>
<dbReference type="EMBL" id="BJNG01000042">
    <property type="protein sequence ID" value="GEC22328.1"/>
    <property type="molecule type" value="Genomic_DNA"/>
</dbReference>
<evidence type="ECO:0000256" key="10">
    <source>
        <dbReference type="ARBA" id="ARBA00023157"/>
    </source>
</evidence>
<dbReference type="PANTHER" id="PTHR38839">
    <property type="entry name" value="TRANSCRIPTIONAL REGULATOR WHID-RELATED"/>
    <property type="match status" value="1"/>
</dbReference>
<dbReference type="GO" id="GO:0047134">
    <property type="term" value="F:protein-disulfide reductase [NAD(P)H] activity"/>
    <property type="evidence" value="ECO:0007669"/>
    <property type="project" value="TreeGrafter"/>
</dbReference>
<sequence>MTTTPTHLGALIGRDWRHHAACADVDPEVFYPLDLDPTAPAVTAARRVCAGCPVRAACLVDVMAGEDPARRWGVTAGLTPDERTALHAGQRSLLGSTGAVAA</sequence>
<evidence type="ECO:0000256" key="6">
    <source>
        <dbReference type="ARBA" id="ARBA00023004"/>
    </source>
</evidence>
<evidence type="ECO:0000313" key="13">
    <source>
        <dbReference type="EMBL" id="GEC22328.1"/>
    </source>
</evidence>
<evidence type="ECO:0000256" key="3">
    <source>
        <dbReference type="ARBA" id="ARBA00006597"/>
    </source>
</evidence>
<dbReference type="AlphaFoldDB" id="A0A4Y3WUU8"/>
<gene>
    <name evidence="13" type="ORF">PHY01_46110</name>
</gene>
<dbReference type="GO" id="GO:0051539">
    <property type="term" value="F:4 iron, 4 sulfur cluster binding"/>
    <property type="evidence" value="ECO:0007669"/>
    <property type="project" value="UniProtKB-KW"/>
</dbReference>
<dbReference type="GO" id="GO:0045892">
    <property type="term" value="P:negative regulation of DNA-templated transcription"/>
    <property type="evidence" value="ECO:0007669"/>
    <property type="project" value="TreeGrafter"/>
</dbReference>
<keyword evidence="14" id="KW-1185">Reference proteome</keyword>
<name>A0A4Y3WUU8_9PSEU</name>
<evidence type="ECO:0000256" key="1">
    <source>
        <dbReference type="ARBA" id="ARBA00001966"/>
    </source>
</evidence>
<evidence type="ECO:0000256" key="4">
    <source>
        <dbReference type="ARBA" id="ARBA00022485"/>
    </source>
</evidence>